<name>A0A2T5C2X9_9BACT</name>
<dbReference type="EMBL" id="QAAD01000006">
    <property type="protein sequence ID" value="PTN09052.1"/>
    <property type="molecule type" value="Genomic_DNA"/>
</dbReference>
<dbReference type="PANTHER" id="PTHR31756">
    <property type="entry name" value="PYRUVATE, PHOSPHATE DIKINASE REGULATORY PROTEIN 1, CHLOROPLASTIC"/>
    <property type="match status" value="1"/>
</dbReference>
<comment type="caution">
    <text evidence="5">The sequence shown here is derived from an EMBL/GenBank/DDBJ whole genome shotgun (WGS) entry which is preliminary data.</text>
</comment>
<keyword evidence="3" id="KW-0547">Nucleotide-binding</keyword>
<keyword evidence="6" id="KW-1185">Reference proteome</keyword>
<dbReference type="Proteomes" id="UP000243525">
    <property type="component" value="Unassembled WGS sequence"/>
</dbReference>
<evidence type="ECO:0000256" key="1">
    <source>
        <dbReference type="ARBA" id="ARBA00022527"/>
    </source>
</evidence>
<keyword evidence="4" id="KW-0418">Kinase</keyword>
<dbReference type="AlphaFoldDB" id="A0A2T5C2X9"/>
<evidence type="ECO:0000313" key="6">
    <source>
        <dbReference type="Proteomes" id="UP000243525"/>
    </source>
</evidence>
<evidence type="ECO:0000256" key="4">
    <source>
        <dbReference type="ARBA" id="ARBA00022777"/>
    </source>
</evidence>
<dbReference type="OrthoDB" id="9782201at2"/>
<organism evidence="5 6">
    <name type="scientific">Mangrovibacterium marinum</name>
    <dbReference type="NCBI Taxonomy" id="1639118"/>
    <lineage>
        <taxon>Bacteria</taxon>
        <taxon>Pseudomonadati</taxon>
        <taxon>Bacteroidota</taxon>
        <taxon>Bacteroidia</taxon>
        <taxon>Marinilabiliales</taxon>
        <taxon>Prolixibacteraceae</taxon>
        <taxon>Mangrovibacterium</taxon>
    </lineage>
</organism>
<proteinExistence type="predicted"/>
<dbReference type="Pfam" id="PF03618">
    <property type="entry name" value="Kinase-PPPase"/>
    <property type="match status" value="1"/>
</dbReference>
<sequence>MNDQTNRPSPIYVVSGGKGLSGHNMVQSLLIQYPNNNVQVILVPHVVEESQLQETVQKAKTDGGLITHTMVQQSMRRRLIELCAVHGVPQIDFMGPLAEYLDEKLEIPSLQSPGLFRELKQQYFDRIDAIEFTLDHDDGVSPQRLHEAEIVLCGLSRSGKTPLSVYLALYGWKVANVPLVPGIAPPDELFQIDPGRVFGLQISKNQLLSHRVKRLRNFNNTDNTSYVDEQRLNEEIRYANLIFLKGRFTVIPVTNKPVESSANEIIGYMSSRFNFGGRKVHSPFHEGSSDKE</sequence>
<evidence type="ECO:0000313" key="5">
    <source>
        <dbReference type="EMBL" id="PTN09052.1"/>
    </source>
</evidence>
<dbReference type="GO" id="GO:0004674">
    <property type="term" value="F:protein serine/threonine kinase activity"/>
    <property type="evidence" value="ECO:0007669"/>
    <property type="project" value="UniProtKB-KW"/>
</dbReference>
<evidence type="ECO:0000256" key="2">
    <source>
        <dbReference type="ARBA" id="ARBA00022679"/>
    </source>
</evidence>
<dbReference type="NCBIfam" id="NF003742">
    <property type="entry name" value="PRK05339.1"/>
    <property type="match status" value="1"/>
</dbReference>
<keyword evidence="1" id="KW-0723">Serine/threonine-protein kinase</keyword>
<protein>
    <recommendedName>
        <fullName evidence="7">Pyruvate, phosphate dikinase regulatory protein</fullName>
    </recommendedName>
</protein>
<evidence type="ECO:0008006" key="7">
    <source>
        <dbReference type="Google" id="ProtNLM"/>
    </source>
</evidence>
<dbReference type="InterPro" id="IPR005177">
    <property type="entry name" value="Kinase-pyrophosphorylase"/>
</dbReference>
<accession>A0A2T5C2X9</accession>
<reference evidence="5 6" key="1">
    <citation type="submission" date="2018-04" db="EMBL/GenBank/DDBJ databases">
        <title>Genomic Encyclopedia of Archaeal and Bacterial Type Strains, Phase II (KMG-II): from individual species to whole genera.</title>
        <authorList>
            <person name="Goeker M."/>
        </authorList>
    </citation>
    <scope>NUCLEOTIDE SEQUENCE [LARGE SCALE GENOMIC DNA]</scope>
    <source>
        <strain evidence="5 6">DSM 28823</strain>
    </source>
</reference>
<gene>
    <name evidence="5" type="ORF">C8N47_106152</name>
</gene>
<keyword evidence="2" id="KW-0808">Transferase</keyword>
<dbReference type="RefSeq" id="WP_107821961.1">
    <property type="nucleotide sequence ID" value="NZ_OY782574.1"/>
</dbReference>
<dbReference type="GO" id="GO:0005524">
    <property type="term" value="F:ATP binding"/>
    <property type="evidence" value="ECO:0007669"/>
    <property type="project" value="InterPro"/>
</dbReference>
<dbReference type="PANTHER" id="PTHR31756:SF3">
    <property type="entry name" value="PYRUVATE, PHOSPHATE DIKINASE REGULATORY PROTEIN 1, CHLOROPLASTIC"/>
    <property type="match status" value="1"/>
</dbReference>
<evidence type="ECO:0000256" key="3">
    <source>
        <dbReference type="ARBA" id="ARBA00022741"/>
    </source>
</evidence>